<evidence type="ECO:0000313" key="1">
    <source>
        <dbReference type="EMBL" id="EDX73588.1"/>
    </source>
</evidence>
<dbReference type="HOGENOM" id="CLU_3078702_0_0_3"/>
<sequence>MIVADKPAESWSDEDMTQFALLLTTAAKDLCYDSSNNSDRNVSFSVAPASSH</sequence>
<gene>
    <name evidence="1" type="ORF">MC7420_3762</name>
</gene>
<name>B4VWU0_9CYAN</name>
<evidence type="ECO:0000313" key="2">
    <source>
        <dbReference type="Proteomes" id="UP000003835"/>
    </source>
</evidence>
<proteinExistence type="predicted"/>
<dbReference type="EMBL" id="DS989857">
    <property type="protein sequence ID" value="EDX73588.1"/>
    <property type="molecule type" value="Genomic_DNA"/>
</dbReference>
<organism evidence="1 2">
    <name type="scientific">Coleofasciculus chthonoplastes PCC 7420</name>
    <dbReference type="NCBI Taxonomy" id="118168"/>
    <lineage>
        <taxon>Bacteria</taxon>
        <taxon>Bacillati</taxon>
        <taxon>Cyanobacteriota</taxon>
        <taxon>Cyanophyceae</taxon>
        <taxon>Coleofasciculales</taxon>
        <taxon>Coleofasciculaceae</taxon>
        <taxon>Coleofasciculus</taxon>
    </lineage>
</organism>
<dbReference type="AlphaFoldDB" id="B4VWU0"/>
<protein>
    <submittedName>
        <fullName evidence="1">Uncharacterized protein</fullName>
    </submittedName>
</protein>
<reference evidence="1 2" key="1">
    <citation type="submission" date="2008-07" db="EMBL/GenBank/DDBJ databases">
        <authorList>
            <person name="Tandeau de Marsac N."/>
            <person name="Ferriera S."/>
            <person name="Johnson J."/>
            <person name="Kravitz S."/>
            <person name="Beeson K."/>
            <person name="Sutton G."/>
            <person name="Rogers Y.-H."/>
            <person name="Friedman R."/>
            <person name="Frazier M."/>
            <person name="Venter J.C."/>
        </authorList>
    </citation>
    <scope>NUCLEOTIDE SEQUENCE [LARGE SCALE GENOMIC DNA]</scope>
    <source>
        <strain evidence="1 2">PCC 7420</strain>
    </source>
</reference>
<accession>B4VWU0</accession>
<dbReference type="STRING" id="118168.MC7420_3762"/>
<dbReference type="Proteomes" id="UP000003835">
    <property type="component" value="Unassembled WGS sequence"/>
</dbReference>
<keyword evidence="2" id="KW-1185">Reference proteome</keyword>